<gene>
    <name evidence="13" type="ORF">PPERSA_08935</name>
</gene>
<evidence type="ECO:0000256" key="11">
    <source>
        <dbReference type="SAM" id="MobiDB-lite"/>
    </source>
</evidence>
<keyword evidence="5" id="KW-0819">tRNA processing</keyword>
<dbReference type="EMBL" id="LDAU01000057">
    <property type="protein sequence ID" value="KRX08831.1"/>
    <property type="molecule type" value="Genomic_DNA"/>
</dbReference>
<dbReference type="InParanoid" id="A0A0V0R2T6"/>
<dbReference type="GO" id="GO:0005739">
    <property type="term" value="C:mitochondrion"/>
    <property type="evidence" value="ECO:0007669"/>
    <property type="project" value="TreeGrafter"/>
</dbReference>
<dbReference type="FunCoup" id="A0A0V0R2T6">
    <property type="interactions" value="297"/>
</dbReference>
<dbReference type="GO" id="GO:0046872">
    <property type="term" value="F:metal ion binding"/>
    <property type="evidence" value="ECO:0007669"/>
    <property type="project" value="UniProtKB-KW"/>
</dbReference>
<dbReference type="InterPro" id="IPR036866">
    <property type="entry name" value="RibonucZ/Hydroxyglut_hydro"/>
</dbReference>
<dbReference type="CDD" id="cd07718">
    <property type="entry name" value="RNaseZ_ELAC1_ELAC2-C-term-like_MBL-fold"/>
    <property type="match status" value="1"/>
</dbReference>
<evidence type="ECO:0000256" key="4">
    <source>
        <dbReference type="ARBA" id="ARBA00012477"/>
    </source>
</evidence>
<keyword evidence="8" id="KW-0255">Endonuclease</keyword>
<dbReference type="Pfam" id="PF00753">
    <property type="entry name" value="Lactamase_B"/>
    <property type="match status" value="1"/>
</dbReference>
<evidence type="ECO:0000256" key="8">
    <source>
        <dbReference type="ARBA" id="ARBA00022759"/>
    </source>
</evidence>
<dbReference type="Proteomes" id="UP000054937">
    <property type="component" value="Unassembled WGS sequence"/>
</dbReference>
<keyword evidence="7" id="KW-0479">Metal-binding</keyword>
<dbReference type="PANTHER" id="PTHR12553:SF49">
    <property type="entry name" value="ZINC PHOSPHODIESTERASE ELAC PROTEIN 2"/>
    <property type="match status" value="1"/>
</dbReference>
<dbReference type="PANTHER" id="PTHR12553">
    <property type="entry name" value="ZINC PHOSPHODIESTERASE ELAC PROTEIN 2"/>
    <property type="match status" value="1"/>
</dbReference>
<evidence type="ECO:0000256" key="6">
    <source>
        <dbReference type="ARBA" id="ARBA00022722"/>
    </source>
</evidence>
<dbReference type="InterPro" id="IPR001279">
    <property type="entry name" value="Metallo-B-lactamas"/>
</dbReference>
<sequence>MSEQFCSVTKPATYFFTQLQAENIAGIFCWCINQFSISGFNSKIYGPQNTVKFLENIKKSAIVGQYLVSFSAYEFFTQKKMLGIQKLQHFTKLVEKIDQNNSENLNSNQQEQTSNTEGPKFGKKFPIQYRNNKYLLENLKKNEIDDPSQYIKNDTYQDKQLKITPIQMNNILIPNQKPVLSYLITINEFQPQYNKEKLSVLSKLEQQTLFKKGQVEKDQKIYQKNDFLEPQKASPVILIIDCPQYENIDVLQSNFELPQFFEANINKQIHFLSTIIHITPKSVVKSQRYVEFFEKFGKTDVNHIFCDQSIIENPEIYFNLELSPLIENIENIFKNINSQKMFTPKKYCNFKIWPLNSQEKINQEPYQVQNGFQIEAKKYDYDSEFQNLYQNYVQLDPIEIDIKQPKIIFLGTASMVPASYRNVSSILVDMENYSIMLDCGEGTFAQFYERFQIPFQNKKEIVDQHKYFIQQLLKLQFIVISHHHEDHFMGVINLIKYRDNFLKEAIQLNLLSQQEYQQKTHVYLIIPANVYPFMYTYIDVVEKLNIKLVMVQSIMKNQSQEQAQNNQTINQSNEEFFQDQFIAQGQNLTNNQLKQLIQQNEIHFNEFQEQSKLLNFEILFTNVDHCIQSVGTLIHFKDIEKKISYSGDTRPCEEFINLSKNVDLMIHEATFISELQQNAITNKHSTVQEALQSGMKSNAKFTILTHFSQRYSKNVEIEKFDKEKQDEQLIKYYDNNTIYALDHLQVDLQNLKKAVSMSKCALRIKFDQENEKTGRQDNLDKV</sequence>
<dbReference type="InterPro" id="IPR047151">
    <property type="entry name" value="RNZ2-like"/>
</dbReference>
<evidence type="ECO:0000256" key="10">
    <source>
        <dbReference type="ARBA" id="ARBA00022833"/>
    </source>
</evidence>
<evidence type="ECO:0000256" key="2">
    <source>
        <dbReference type="ARBA" id="ARBA00001947"/>
    </source>
</evidence>
<proteinExistence type="inferred from homology"/>
<dbReference type="SUPFAM" id="SSF56281">
    <property type="entry name" value="Metallo-hydrolase/oxidoreductase"/>
    <property type="match status" value="1"/>
</dbReference>
<evidence type="ECO:0000256" key="7">
    <source>
        <dbReference type="ARBA" id="ARBA00022723"/>
    </source>
</evidence>
<evidence type="ECO:0000259" key="12">
    <source>
        <dbReference type="Pfam" id="PF00753"/>
    </source>
</evidence>
<dbReference type="EC" id="3.1.26.11" evidence="4"/>
<feature type="compositionally biased region" description="Low complexity" evidence="11">
    <location>
        <begin position="101"/>
        <end position="117"/>
    </location>
</feature>
<dbReference type="GO" id="GO:0042781">
    <property type="term" value="F:3'-tRNA processing endoribonuclease activity"/>
    <property type="evidence" value="ECO:0007669"/>
    <property type="project" value="UniProtKB-EC"/>
</dbReference>
<comment type="caution">
    <text evidence="13">The sequence shown here is derived from an EMBL/GenBank/DDBJ whole genome shotgun (WGS) entry which is preliminary data.</text>
</comment>
<feature type="region of interest" description="Disordered" evidence="11">
    <location>
        <begin position="101"/>
        <end position="122"/>
    </location>
</feature>
<evidence type="ECO:0000256" key="9">
    <source>
        <dbReference type="ARBA" id="ARBA00022801"/>
    </source>
</evidence>
<evidence type="ECO:0000256" key="1">
    <source>
        <dbReference type="ARBA" id="ARBA00000402"/>
    </source>
</evidence>
<keyword evidence="9" id="KW-0378">Hydrolase</keyword>
<evidence type="ECO:0000256" key="3">
    <source>
        <dbReference type="ARBA" id="ARBA00007823"/>
    </source>
</evidence>
<name>A0A0V0R2T6_PSEPJ</name>
<reference evidence="13 14" key="1">
    <citation type="journal article" date="2015" name="Sci. Rep.">
        <title>Genome of the facultative scuticociliatosis pathogen Pseudocohnilembus persalinus provides insight into its virulence through horizontal gene transfer.</title>
        <authorList>
            <person name="Xiong J."/>
            <person name="Wang G."/>
            <person name="Cheng J."/>
            <person name="Tian M."/>
            <person name="Pan X."/>
            <person name="Warren A."/>
            <person name="Jiang C."/>
            <person name="Yuan D."/>
            <person name="Miao W."/>
        </authorList>
    </citation>
    <scope>NUCLEOTIDE SEQUENCE [LARGE SCALE GENOMIC DNA]</scope>
    <source>
        <strain evidence="13">36N120E</strain>
    </source>
</reference>
<keyword evidence="10" id="KW-0862">Zinc</keyword>
<organism evidence="13 14">
    <name type="scientific">Pseudocohnilembus persalinus</name>
    <name type="common">Ciliate</name>
    <dbReference type="NCBI Taxonomy" id="266149"/>
    <lineage>
        <taxon>Eukaryota</taxon>
        <taxon>Sar</taxon>
        <taxon>Alveolata</taxon>
        <taxon>Ciliophora</taxon>
        <taxon>Intramacronucleata</taxon>
        <taxon>Oligohymenophorea</taxon>
        <taxon>Scuticociliatia</taxon>
        <taxon>Philasterida</taxon>
        <taxon>Pseudocohnilembidae</taxon>
        <taxon>Pseudocohnilembus</taxon>
    </lineage>
</organism>
<evidence type="ECO:0000313" key="13">
    <source>
        <dbReference type="EMBL" id="KRX08831.1"/>
    </source>
</evidence>
<evidence type="ECO:0000256" key="5">
    <source>
        <dbReference type="ARBA" id="ARBA00022694"/>
    </source>
</evidence>
<dbReference type="GO" id="GO:1990180">
    <property type="term" value="P:mitochondrial tRNA 3'-end processing"/>
    <property type="evidence" value="ECO:0007669"/>
    <property type="project" value="TreeGrafter"/>
</dbReference>
<accession>A0A0V0R2T6</accession>
<comment type="catalytic activity">
    <reaction evidence="1">
        <text>Endonucleolytic cleavage of RNA, removing extra 3' nucleotides from tRNA precursor, generating 3' termini of tRNAs. A 3'-hydroxy group is left at the tRNA terminus and a 5'-phosphoryl group is left at the trailer molecule.</text>
        <dbReference type="EC" id="3.1.26.11"/>
    </reaction>
</comment>
<evidence type="ECO:0000313" key="14">
    <source>
        <dbReference type="Proteomes" id="UP000054937"/>
    </source>
</evidence>
<keyword evidence="6" id="KW-0540">Nuclease</keyword>
<comment type="similarity">
    <text evidence="3">Belongs to the RNase Z family.</text>
</comment>
<keyword evidence="14" id="KW-1185">Reference proteome</keyword>
<dbReference type="OMA" id="FEANINK"/>
<dbReference type="AlphaFoldDB" id="A0A0V0R2T6"/>
<dbReference type="Gene3D" id="3.60.15.10">
    <property type="entry name" value="Ribonuclease Z/Hydroxyacylglutathione hydrolase-like"/>
    <property type="match status" value="1"/>
</dbReference>
<comment type="cofactor">
    <cofactor evidence="2">
        <name>Zn(2+)</name>
        <dbReference type="ChEBI" id="CHEBI:29105"/>
    </cofactor>
</comment>
<dbReference type="OrthoDB" id="527344at2759"/>
<feature type="domain" description="Metallo-beta-lactamase" evidence="12">
    <location>
        <begin position="422"/>
        <end position="498"/>
    </location>
</feature>
<protein>
    <recommendedName>
        <fullName evidence="4">ribonuclease Z</fullName>
        <ecNumber evidence="4">3.1.26.11</ecNumber>
    </recommendedName>
</protein>